<evidence type="ECO:0000313" key="1">
    <source>
        <dbReference type="EMBL" id="APA97356.1"/>
    </source>
</evidence>
<dbReference type="RefSeq" id="WP_033085835.1">
    <property type="nucleotide sequence ID" value="NZ_AP017900.1"/>
</dbReference>
<dbReference type="EMBL" id="CP017839">
    <property type="protein sequence ID" value="APA97356.1"/>
    <property type="molecule type" value="Genomic_DNA"/>
</dbReference>
<protein>
    <submittedName>
        <fullName evidence="1">Uncharacterized protein</fullName>
    </submittedName>
</protein>
<dbReference type="GeneID" id="93373938"/>
<name>A0ABC8ASZ1_9NOCA</name>
<sequence length="102" mass="10679">MRYAVVLSGLVVVFLGVGVPVSSAHWARAEATDSGTLTVDGRNYGTPGDCVTVRSVPRRLNIDNETALRANVYLFPGCKGGVTHVIEPGHTGTALGASIQTR</sequence>
<organism evidence="1 2">
    <name type="scientific">Nocardia seriolae</name>
    <dbReference type="NCBI Taxonomy" id="37332"/>
    <lineage>
        <taxon>Bacteria</taxon>
        <taxon>Bacillati</taxon>
        <taxon>Actinomycetota</taxon>
        <taxon>Actinomycetes</taxon>
        <taxon>Mycobacteriales</taxon>
        <taxon>Nocardiaceae</taxon>
        <taxon>Nocardia</taxon>
    </lineage>
</organism>
<reference evidence="1 2" key="1">
    <citation type="submission" date="2016-10" db="EMBL/GenBank/DDBJ databases">
        <title>Genome sequence of Nocardia seriolae strain EM150506, isolated from Anguila japonica.</title>
        <authorList>
            <person name="Han H.-J."/>
        </authorList>
    </citation>
    <scope>NUCLEOTIDE SEQUENCE [LARGE SCALE GENOMIC DNA]</scope>
    <source>
        <strain evidence="1 2">EM150506</strain>
    </source>
</reference>
<proteinExistence type="predicted"/>
<dbReference type="Proteomes" id="UP000180166">
    <property type="component" value="Chromosome"/>
</dbReference>
<dbReference type="KEGG" id="nsr:NS506_03304"/>
<accession>A0ABC8ASZ1</accession>
<dbReference type="AlphaFoldDB" id="A0ABC8ASZ1"/>
<evidence type="ECO:0000313" key="2">
    <source>
        <dbReference type="Proteomes" id="UP000180166"/>
    </source>
</evidence>
<gene>
    <name evidence="1" type="ORF">NS506_03304</name>
</gene>